<feature type="domain" description="KRAB" evidence="1">
    <location>
        <begin position="1"/>
        <end position="43"/>
    </location>
</feature>
<dbReference type="PANTHER" id="PTHR23232">
    <property type="entry name" value="KRAB DOMAIN C2H2 ZINC FINGER"/>
    <property type="match status" value="1"/>
</dbReference>
<dbReference type="OrthoDB" id="9545529at2759"/>
<keyword evidence="3" id="KW-1185">Reference proteome</keyword>
<dbReference type="GO" id="GO:0006355">
    <property type="term" value="P:regulation of DNA-templated transcription"/>
    <property type="evidence" value="ECO:0007669"/>
    <property type="project" value="InterPro"/>
</dbReference>
<dbReference type="PROSITE" id="PS50805">
    <property type="entry name" value="KRAB"/>
    <property type="match status" value="1"/>
</dbReference>
<reference evidence="2 3" key="1">
    <citation type="submission" date="2016-06" db="EMBL/GenBank/DDBJ databases">
        <title>The Draft Genome Sequence and Annotation of the Desert Woodrat Neotoma lepida.</title>
        <authorList>
            <person name="Campbell M."/>
            <person name="Oakeson K.F."/>
            <person name="Yandell M."/>
            <person name="Halpert J.R."/>
            <person name="Dearing D."/>
        </authorList>
    </citation>
    <scope>NUCLEOTIDE SEQUENCE [LARGE SCALE GENOMIC DNA]</scope>
    <source>
        <strain evidence="2">417</strain>
        <tissue evidence="2">Liver</tissue>
    </source>
</reference>
<evidence type="ECO:0000259" key="1">
    <source>
        <dbReference type="PROSITE" id="PS50805"/>
    </source>
</evidence>
<dbReference type="InterPro" id="IPR050169">
    <property type="entry name" value="Krueppel_C2H2_ZnF"/>
</dbReference>
<dbReference type="InterPro" id="IPR001909">
    <property type="entry name" value="KRAB"/>
</dbReference>
<organism evidence="2 3">
    <name type="scientific">Neotoma lepida</name>
    <name type="common">Desert woodrat</name>
    <dbReference type="NCBI Taxonomy" id="56216"/>
    <lineage>
        <taxon>Eukaryota</taxon>
        <taxon>Metazoa</taxon>
        <taxon>Chordata</taxon>
        <taxon>Craniata</taxon>
        <taxon>Vertebrata</taxon>
        <taxon>Euteleostomi</taxon>
        <taxon>Mammalia</taxon>
        <taxon>Eutheria</taxon>
        <taxon>Euarchontoglires</taxon>
        <taxon>Glires</taxon>
        <taxon>Rodentia</taxon>
        <taxon>Myomorpha</taxon>
        <taxon>Muroidea</taxon>
        <taxon>Cricetidae</taxon>
        <taxon>Neotominae</taxon>
        <taxon>Neotoma</taxon>
    </lineage>
</organism>
<dbReference type="Proteomes" id="UP000092124">
    <property type="component" value="Unassembled WGS sequence"/>
</dbReference>
<dbReference type="InterPro" id="IPR036051">
    <property type="entry name" value="KRAB_dom_sf"/>
</dbReference>
<dbReference type="PANTHER" id="PTHR23232:SF163">
    <property type="entry name" value="ZINC FINGER PROTEIN 589"/>
    <property type="match status" value="1"/>
</dbReference>
<dbReference type="SUPFAM" id="SSF109640">
    <property type="entry name" value="KRAB domain (Kruppel-associated box)"/>
    <property type="match status" value="1"/>
</dbReference>
<proteinExistence type="predicted"/>
<feature type="non-terminal residue" evidence="2">
    <location>
        <position position="201"/>
    </location>
</feature>
<protein>
    <recommendedName>
        <fullName evidence="1">KRAB domain-containing protein</fullName>
    </recommendedName>
</protein>
<dbReference type="AlphaFoldDB" id="A0A1A6GJC5"/>
<dbReference type="EMBL" id="LZPO01087280">
    <property type="protein sequence ID" value="OBS66368.1"/>
    <property type="molecule type" value="Genomic_DNA"/>
</dbReference>
<name>A0A1A6GJC5_NEOLE</name>
<comment type="caution">
    <text evidence="2">The sequence shown here is derived from an EMBL/GenBank/DDBJ whole genome shotgun (WGS) entry which is preliminary data.</text>
</comment>
<evidence type="ECO:0000313" key="2">
    <source>
        <dbReference type="EMBL" id="OBS66368.1"/>
    </source>
</evidence>
<sequence>MLENYSHLVSLGYPITKPEVITSLEQGVLGIMKREISSSSCTEDGQAEDYLEWHQENQNIHREQAISIIEKNVTEERSYEYDEFVSPLPQNTWIVTSGPTPYMNNSFGKSIKDNLGLLNPSSLNFAAQECYECNRCRKLLIPGRHEINDGMKSHDHNMYGKDHVYNFVQHDLTQLRDRNYECPECRITLSPSSVLIVHRIT</sequence>
<gene>
    <name evidence="2" type="ORF">A6R68_05094</name>
</gene>
<accession>A0A1A6GJC5</accession>
<dbReference type="STRING" id="56216.A0A1A6GJC5"/>
<evidence type="ECO:0000313" key="3">
    <source>
        <dbReference type="Proteomes" id="UP000092124"/>
    </source>
</evidence>